<dbReference type="PANTHER" id="PTHR23416:SF78">
    <property type="entry name" value="LIPOPOLYSACCHARIDE BIOSYNTHESIS O-ACETYL TRANSFERASE WBBJ-RELATED"/>
    <property type="match status" value="1"/>
</dbReference>
<dbReference type="SUPFAM" id="SSF51161">
    <property type="entry name" value="Trimeric LpxA-like enzymes"/>
    <property type="match status" value="1"/>
</dbReference>
<proteinExistence type="predicted"/>
<dbReference type="OrthoDB" id="9814490at2"/>
<evidence type="ECO:0000313" key="2">
    <source>
        <dbReference type="EMBL" id="POY38113.1"/>
    </source>
</evidence>
<dbReference type="AlphaFoldDB" id="A0A2S5A7N6"/>
<evidence type="ECO:0000313" key="3">
    <source>
        <dbReference type="Proteomes" id="UP000237310"/>
    </source>
</evidence>
<dbReference type="RefSeq" id="WP_103806547.1">
    <property type="nucleotide sequence ID" value="NZ_PQVG01000007.1"/>
</dbReference>
<keyword evidence="3" id="KW-1185">Reference proteome</keyword>
<keyword evidence="1" id="KW-0472">Membrane</keyword>
<accession>A0A2S5A7N6</accession>
<organism evidence="2 3">
    <name type="scientific">Flavobacterium alvei</name>
    <dbReference type="NCBI Taxonomy" id="2080416"/>
    <lineage>
        <taxon>Bacteria</taxon>
        <taxon>Pseudomonadati</taxon>
        <taxon>Bacteroidota</taxon>
        <taxon>Flavobacteriia</taxon>
        <taxon>Flavobacteriales</taxon>
        <taxon>Flavobacteriaceae</taxon>
        <taxon>Flavobacterium</taxon>
    </lineage>
</organism>
<dbReference type="Gene3D" id="2.160.10.10">
    <property type="entry name" value="Hexapeptide repeat proteins"/>
    <property type="match status" value="1"/>
</dbReference>
<protein>
    <submittedName>
        <fullName evidence="2">Acyltransferase</fullName>
    </submittedName>
</protein>
<dbReference type="Proteomes" id="UP000237310">
    <property type="component" value="Unassembled WGS sequence"/>
</dbReference>
<keyword evidence="1" id="KW-0812">Transmembrane</keyword>
<dbReference type="InterPro" id="IPR011004">
    <property type="entry name" value="Trimer_LpxA-like_sf"/>
</dbReference>
<reference evidence="2 3" key="1">
    <citation type="submission" date="2018-01" db="EMBL/GenBank/DDBJ databases">
        <authorList>
            <person name="Gaut B.S."/>
            <person name="Morton B.R."/>
            <person name="Clegg M.T."/>
            <person name="Duvall M.R."/>
        </authorList>
    </citation>
    <scope>NUCLEOTIDE SEQUENCE [LARGE SCALE GENOMIC DNA]</scope>
    <source>
        <strain evidence="2 3">HR-AY</strain>
    </source>
</reference>
<dbReference type="EMBL" id="PQVG01000007">
    <property type="protein sequence ID" value="POY38113.1"/>
    <property type="molecule type" value="Genomic_DNA"/>
</dbReference>
<dbReference type="GO" id="GO:0016746">
    <property type="term" value="F:acyltransferase activity"/>
    <property type="evidence" value="ECO:0007669"/>
    <property type="project" value="UniProtKB-KW"/>
</dbReference>
<dbReference type="CDD" id="cd04647">
    <property type="entry name" value="LbH_MAT_like"/>
    <property type="match status" value="1"/>
</dbReference>
<keyword evidence="2" id="KW-0808">Transferase</keyword>
<keyword evidence="1" id="KW-1133">Transmembrane helix</keyword>
<feature type="transmembrane region" description="Helical" evidence="1">
    <location>
        <begin position="15"/>
        <end position="33"/>
    </location>
</feature>
<gene>
    <name evidence="2" type="ORF">C3L50_12630</name>
</gene>
<dbReference type="PANTHER" id="PTHR23416">
    <property type="entry name" value="SIALIC ACID SYNTHASE-RELATED"/>
    <property type="match status" value="1"/>
</dbReference>
<name>A0A2S5A7N6_9FLAO</name>
<dbReference type="InterPro" id="IPR051159">
    <property type="entry name" value="Hexapeptide_acetyltransf"/>
</dbReference>
<sequence>MKNLLITYLKKSPRLLFWLSWLYSINSFFLINGRKNNKIRYSSSFLKNTKINISGVNNTVIIDVENRLKNCLIHISGNNCVVNIDKHCILVDLEIWLEDDNSSVYIGANTTVEGGHFASTEGKKISIGKDCMFSYDIEIRNGDSHGIFELQSQNRINIAQNVSIGNHVWLAADVKVLKGSTIADNSIIGTGSIVVGSLNDPNSIYVGLPAKKIKSSIEWTRNRH</sequence>
<comment type="caution">
    <text evidence="2">The sequence shown here is derived from an EMBL/GenBank/DDBJ whole genome shotgun (WGS) entry which is preliminary data.</text>
</comment>
<evidence type="ECO:0000256" key="1">
    <source>
        <dbReference type="SAM" id="Phobius"/>
    </source>
</evidence>
<keyword evidence="2" id="KW-0012">Acyltransferase</keyword>